<gene>
    <name evidence="1" type="ORF">EVAR_8390_1</name>
</gene>
<dbReference type="EMBL" id="BGZK01000319">
    <property type="protein sequence ID" value="GBP36555.1"/>
    <property type="molecule type" value="Genomic_DNA"/>
</dbReference>
<sequence>MTVPPTECQRIEVPKKLFRVYIYLKHLKHLGIQFQLQSCNAHLLCTARVTCVVISSDPKVHSFHDLIINITSDARINAGAGRGGRLFIYLRRHRDGAGTRSPPAISQTISGGIDTFIYRGRKQYFSVGLIRDPARPPPAPFPPPENILSFAFISREYGTHSFCFISGFYSNFSARRPRIAYEAANSSEVRYLGQRKKIKGLIENVLEAENGNHRNLSSKLLELSRVEPYARCVRGCASRATVLTRRRID</sequence>
<protein>
    <submittedName>
        <fullName evidence="1">Uncharacterized protein</fullName>
    </submittedName>
</protein>
<dbReference type="AlphaFoldDB" id="A0A4C1VFT9"/>
<evidence type="ECO:0000313" key="2">
    <source>
        <dbReference type="Proteomes" id="UP000299102"/>
    </source>
</evidence>
<reference evidence="1 2" key="1">
    <citation type="journal article" date="2019" name="Commun. Biol.">
        <title>The bagworm genome reveals a unique fibroin gene that provides high tensile strength.</title>
        <authorList>
            <person name="Kono N."/>
            <person name="Nakamura H."/>
            <person name="Ohtoshi R."/>
            <person name="Tomita M."/>
            <person name="Numata K."/>
            <person name="Arakawa K."/>
        </authorList>
    </citation>
    <scope>NUCLEOTIDE SEQUENCE [LARGE SCALE GENOMIC DNA]</scope>
</reference>
<name>A0A4C1VFT9_EUMVA</name>
<comment type="caution">
    <text evidence="1">The sequence shown here is derived from an EMBL/GenBank/DDBJ whole genome shotgun (WGS) entry which is preliminary data.</text>
</comment>
<proteinExistence type="predicted"/>
<organism evidence="1 2">
    <name type="scientific">Eumeta variegata</name>
    <name type="common">Bagworm moth</name>
    <name type="synonym">Eumeta japonica</name>
    <dbReference type="NCBI Taxonomy" id="151549"/>
    <lineage>
        <taxon>Eukaryota</taxon>
        <taxon>Metazoa</taxon>
        <taxon>Ecdysozoa</taxon>
        <taxon>Arthropoda</taxon>
        <taxon>Hexapoda</taxon>
        <taxon>Insecta</taxon>
        <taxon>Pterygota</taxon>
        <taxon>Neoptera</taxon>
        <taxon>Endopterygota</taxon>
        <taxon>Lepidoptera</taxon>
        <taxon>Glossata</taxon>
        <taxon>Ditrysia</taxon>
        <taxon>Tineoidea</taxon>
        <taxon>Psychidae</taxon>
        <taxon>Oiketicinae</taxon>
        <taxon>Eumeta</taxon>
    </lineage>
</organism>
<keyword evidence="2" id="KW-1185">Reference proteome</keyword>
<evidence type="ECO:0000313" key="1">
    <source>
        <dbReference type="EMBL" id="GBP36555.1"/>
    </source>
</evidence>
<accession>A0A4C1VFT9</accession>
<dbReference type="Proteomes" id="UP000299102">
    <property type="component" value="Unassembled WGS sequence"/>
</dbReference>